<evidence type="ECO:0008006" key="5">
    <source>
        <dbReference type="Google" id="ProtNLM"/>
    </source>
</evidence>
<name>A0A101GZ69_9BACT</name>
<dbReference type="InterPro" id="IPR002763">
    <property type="entry name" value="DUF72"/>
</dbReference>
<dbReference type="AlphaFoldDB" id="A0A101GZ69"/>
<dbReference type="InterPro" id="IPR036520">
    <property type="entry name" value="UPF0759_sf"/>
</dbReference>
<dbReference type="PANTHER" id="PTHR30348:SF13">
    <property type="entry name" value="UPF0759 PROTEIN YUNF"/>
    <property type="match status" value="1"/>
</dbReference>
<dbReference type="SUPFAM" id="SSF117396">
    <property type="entry name" value="TM1631-like"/>
    <property type="match status" value="1"/>
</dbReference>
<gene>
    <name evidence="1" type="ORF">XD86_0855</name>
    <name evidence="2" type="ORF">XE02_1088</name>
</gene>
<evidence type="ECO:0000313" key="1">
    <source>
        <dbReference type="EMBL" id="KUK67214.1"/>
    </source>
</evidence>
<dbReference type="EMBL" id="LGGH01000118">
    <property type="protein sequence ID" value="KUK67214.1"/>
    <property type="molecule type" value="Genomic_DNA"/>
</dbReference>
<evidence type="ECO:0000313" key="4">
    <source>
        <dbReference type="Proteomes" id="UP000055014"/>
    </source>
</evidence>
<reference evidence="3 4" key="2">
    <citation type="journal article" date="2015" name="MBio">
        <title>Genome-Resolved Metagenomic Analysis Reveals Roles for Candidate Phyla and Other Microbial Community Members in Biogeochemical Transformations in Oil Reservoirs.</title>
        <authorList>
            <person name="Hu P."/>
            <person name="Tom L."/>
            <person name="Singh A."/>
            <person name="Thomas B.C."/>
            <person name="Baker B.J."/>
            <person name="Piceno Y.M."/>
            <person name="Andersen G.L."/>
            <person name="Banfield J.F."/>
        </authorList>
    </citation>
    <scope>NUCLEOTIDE SEQUENCE [LARGE SCALE GENOMIC DNA]</scope>
</reference>
<evidence type="ECO:0000313" key="3">
    <source>
        <dbReference type="Proteomes" id="UP000054260"/>
    </source>
</evidence>
<protein>
    <recommendedName>
        <fullName evidence="5">DUF72 domain-containing protein</fullName>
    </recommendedName>
</protein>
<dbReference type="Gene3D" id="3.20.20.410">
    <property type="entry name" value="Protein of unknown function UPF0759"/>
    <property type="match status" value="1"/>
</dbReference>
<proteinExistence type="predicted"/>
<dbReference type="Proteomes" id="UP000055014">
    <property type="component" value="Unassembled WGS sequence"/>
</dbReference>
<dbReference type="Proteomes" id="UP000054260">
    <property type="component" value="Unassembled WGS sequence"/>
</dbReference>
<dbReference type="Pfam" id="PF01904">
    <property type="entry name" value="DUF72"/>
    <property type="match status" value="1"/>
</dbReference>
<dbReference type="PATRIC" id="fig|1236046.5.peg.885"/>
<comment type="caution">
    <text evidence="1">The sequence shown here is derived from an EMBL/GenBank/DDBJ whole genome shotgun (WGS) entry which is preliminary data.</text>
</comment>
<dbReference type="EMBL" id="LGGW01000101">
    <property type="protein sequence ID" value="KUK89310.1"/>
    <property type="molecule type" value="Genomic_DNA"/>
</dbReference>
<reference evidence="1" key="1">
    <citation type="journal article" date="2015" name="MBio">
        <title>Genome-resolved metagenomic analysis reveals roles for candidate phyla and other microbial community members in biogeochemical transformations in oil reservoirs.</title>
        <authorList>
            <person name="Hu P."/>
            <person name="Tom L."/>
            <person name="Singh A."/>
            <person name="Thomas B.C."/>
            <person name="Baker B.J."/>
            <person name="Piceno Y.M."/>
            <person name="Andersen G.L."/>
            <person name="Banfield J.F."/>
        </authorList>
    </citation>
    <scope>NUCLEOTIDE SEQUENCE [LARGE SCALE GENOMIC DNA]</scope>
    <source>
        <strain evidence="1">46_47</strain>
        <strain evidence="2">46_70</strain>
    </source>
</reference>
<accession>A0A101GZ69</accession>
<dbReference type="PANTHER" id="PTHR30348">
    <property type="entry name" value="UNCHARACTERIZED PROTEIN YECE"/>
    <property type="match status" value="1"/>
</dbReference>
<organism evidence="1 3">
    <name type="scientific">Mesotoga infera</name>
    <dbReference type="NCBI Taxonomy" id="1236046"/>
    <lineage>
        <taxon>Bacteria</taxon>
        <taxon>Thermotogati</taxon>
        <taxon>Thermotogota</taxon>
        <taxon>Thermotogae</taxon>
        <taxon>Kosmotogales</taxon>
        <taxon>Kosmotogaceae</taxon>
        <taxon>Mesotoga</taxon>
    </lineage>
</organism>
<sequence>MVYLGTSGYSFPDWVGTAYPSGISSSQMLRYYHSVWRFNSVELNFTYYRMPSIKTITGILRKIPGEMTFAVKAPGQATHDLWKGNSGELRKVSGGFYQALQPMREEGRLGPILFQFPWSFKFNERNREYIEEIAASFDPNSNLLAFEFRHDSWANEAAFEAVEEAGAIPVTVDEPTIGGLFPYIPRAGSRGAYFRFHGRNPDWFNSNGSERYNYDYSEDDLRSFAIDVLEFHKRDLAVFVFFNNCYMGRAVHNALLLRDLLGGA</sequence>
<evidence type="ECO:0000313" key="2">
    <source>
        <dbReference type="EMBL" id="KUK89310.1"/>
    </source>
</evidence>